<keyword evidence="8" id="KW-1185">Reference proteome</keyword>
<dbReference type="Proteomes" id="UP000217265">
    <property type="component" value="Chromosome"/>
</dbReference>
<dbReference type="GO" id="GO:0051537">
    <property type="term" value="F:2 iron, 2 sulfur cluster binding"/>
    <property type="evidence" value="ECO:0007669"/>
    <property type="project" value="UniProtKB-KW"/>
</dbReference>
<sequence>MLQKPRRKRTGTLCLDASFPNPNKFMQLSEENAFKAMRGTWQPVANAVDLPKGKVIGYKLLETELVVARFDDGALLAADVACPHKGARLSAGCIRDGELMCAYHGWRFDASGACQSIPSLVAPNPDKLALSHLHSYPVKERYGYIWVKLDASSPHELPEVPEFEDPRWTYKMGPPMVFGSGWRREVENYLDMTHFAFAHASTLGKCADPKIPEMDIQVHPDGFQMDAPFPALTTPHEQPGKLQSAHHRMQRCFLPNFTTIRQSFTDGDERVLVHIPSPNTQESCTVFWSVAISPDFRGPPPDSQIEFAIRVLDEDRQMCELQIPREVPINPARGGWGVLVTPGDTLANTFQKTLRQWLTGRTPQ</sequence>
<dbReference type="PANTHER" id="PTHR21266">
    <property type="entry name" value="IRON-SULFUR DOMAIN CONTAINING PROTEIN"/>
    <property type="match status" value="1"/>
</dbReference>
<evidence type="ECO:0000313" key="8">
    <source>
        <dbReference type="Proteomes" id="UP000217265"/>
    </source>
</evidence>
<evidence type="ECO:0000256" key="5">
    <source>
        <dbReference type="ARBA" id="ARBA00023014"/>
    </source>
</evidence>
<dbReference type="OrthoDB" id="9800776at2"/>
<dbReference type="Gene3D" id="3.90.380.10">
    <property type="entry name" value="Naphthalene 1,2-dioxygenase Alpha Subunit, Chain A, domain 1"/>
    <property type="match status" value="1"/>
</dbReference>
<dbReference type="InterPro" id="IPR036922">
    <property type="entry name" value="Rieske_2Fe-2S_sf"/>
</dbReference>
<evidence type="ECO:0000259" key="6">
    <source>
        <dbReference type="PROSITE" id="PS51296"/>
    </source>
</evidence>
<dbReference type="Pfam" id="PF19112">
    <property type="entry name" value="VanA_C"/>
    <property type="match status" value="1"/>
</dbReference>
<organism evidence="7 8">
    <name type="scientific">Nibricoccus aquaticus</name>
    <dbReference type="NCBI Taxonomy" id="2576891"/>
    <lineage>
        <taxon>Bacteria</taxon>
        <taxon>Pseudomonadati</taxon>
        <taxon>Verrucomicrobiota</taxon>
        <taxon>Opitutia</taxon>
        <taxon>Opitutales</taxon>
        <taxon>Opitutaceae</taxon>
        <taxon>Nibricoccus</taxon>
    </lineage>
</organism>
<evidence type="ECO:0000256" key="2">
    <source>
        <dbReference type="ARBA" id="ARBA00022723"/>
    </source>
</evidence>
<dbReference type="InterPro" id="IPR050584">
    <property type="entry name" value="Cholesterol_7-desaturase"/>
</dbReference>
<feature type="domain" description="Rieske" evidence="6">
    <location>
        <begin position="41"/>
        <end position="147"/>
    </location>
</feature>
<dbReference type="GO" id="GO:0016491">
    <property type="term" value="F:oxidoreductase activity"/>
    <property type="evidence" value="ECO:0007669"/>
    <property type="project" value="UniProtKB-KW"/>
</dbReference>
<dbReference type="InterPro" id="IPR017941">
    <property type="entry name" value="Rieske_2Fe-2S"/>
</dbReference>
<dbReference type="CDD" id="cd03469">
    <property type="entry name" value="Rieske_RO_Alpha_N"/>
    <property type="match status" value="1"/>
</dbReference>
<accession>A0A290Q7W0</accession>
<keyword evidence="3" id="KW-0560">Oxidoreductase</keyword>
<dbReference type="GO" id="GO:0046872">
    <property type="term" value="F:metal ion binding"/>
    <property type="evidence" value="ECO:0007669"/>
    <property type="project" value="UniProtKB-KW"/>
</dbReference>
<evidence type="ECO:0000256" key="3">
    <source>
        <dbReference type="ARBA" id="ARBA00023002"/>
    </source>
</evidence>
<gene>
    <name evidence="7" type="ORF">CMV30_11865</name>
</gene>
<dbReference type="Pfam" id="PF00355">
    <property type="entry name" value="Rieske"/>
    <property type="match status" value="1"/>
</dbReference>
<evidence type="ECO:0000256" key="1">
    <source>
        <dbReference type="ARBA" id="ARBA00022714"/>
    </source>
</evidence>
<reference evidence="7 8" key="1">
    <citation type="submission" date="2017-09" db="EMBL/GenBank/DDBJ databases">
        <title>Complete genome sequence of Verrucomicrobial strain HZ-65, isolated from freshwater.</title>
        <authorList>
            <person name="Choi A."/>
        </authorList>
    </citation>
    <scope>NUCLEOTIDE SEQUENCE [LARGE SCALE GENOMIC DNA]</scope>
    <source>
        <strain evidence="7 8">HZ-65</strain>
    </source>
</reference>
<dbReference type="PROSITE" id="PS51296">
    <property type="entry name" value="RIESKE"/>
    <property type="match status" value="1"/>
</dbReference>
<dbReference type="InterPro" id="IPR044043">
    <property type="entry name" value="VanA_C_cat"/>
</dbReference>
<evidence type="ECO:0000313" key="7">
    <source>
        <dbReference type="EMBL" id="ATC64594.1"/>
    </source>
</evidence>
<proteinExistence type="predicted"/>
<dbReference type="KEGG" id="vbh:CMV30_11865"/>
<dbReference type="Gene3D" id="2.102.10.10">
    <property type="entry name" value="Rieske [2Fe-2S] iron-sulphur domain"/>
    <property type="match status" value="1"/>
</dbReference>
<keyword evidence="2" id="KW-0479">Metal-binding</keyword>
<evidence type="ECO:0000256" key="4">
    <source>
        <dbReference type="ARBA" id="ARBA00023004"/>
    </source>
</evidence>
<dbReference type="SUPFAM" id="SSF55961">
    <property type="entry name" value="Bet v1-like"/>
    <property type="match status" value="1"/>
</dbReference>
<dbReference type="PANTHER" id="PTHR21266:SF60">
    <property type="entry name" value="3-KETOSTEROID-9-ALPHA-MONOOXYGENASE, OXYGENASE COMPONENT"/>
    <property type="match status" value="1"/>
</dbReference>
<dbReference type="AlphaFoldDB" id="A0A290Q7W0"/>
<protein>
    <recommendedName>
        <fullName evidence="6">Rieske domain-containing protein</fullName>
    </recommendedName>
</protein>
<dbReference type="SUPFAM" id="SSF50022">
    <property type="entry name" value="ISP domain"/>
    <property type="match status" value="1"/>
</dbReference>
<name>A0A290Q7W0_9BACT</name>
<keyword evidence="4" id="KW-0408">Iron</keyword>
<keyword evidence="5" id="KW-0411">Iron-sulfur</keyword>
<keyword evidence="1" id="KW-0001">2Fe-2S</keyword>
<dbReference type="EMBL" id="CP023344">
    <property type="protein sequence ID" value="ATC64594.1"/>
    <property type="molecule type" value="Genomic_DNA"/>
</dbReference>